<name>A0AB38ZLG5_9VIRU</name>
<evidence type="ECO:0000313" key="2">
    <source>
        <dbReference type="EMBL" id="XAG98212.1"/>
    </source>
</evidence>
<keyword evidence="1" id="KW-0812">Transmembrane</keyword>
<keyword evidence="1" id="KW-1133">Transmembrane helix</keyword>
<evidence type="ECO:0000256" key="1">
    <source>
        <dbReference type="SAM" id="Phobius"/>
    </source>
</evidence>
<gene>
    <name evidence="2" type="ORF">vBMseSP1_gp8</name>
</gene>
<proteinExistence type="predicted"/>
<dbReference type="EMBL" id="PP232116">
    <property type="protein sequence ID" value="XAG98212.1"/>
    <property type="molecule type" value="Genomic_DNA"/>
</dbReference>
<feature type="transmembrane region" description="Helical" evidence="1">
    <location>
        <begin position="43"/>
        <end position="68"/>
    </location>
</feature>
<keyword evidence="1" id="KW-0472">Membrane</keyword>
<organism evidence="2">
    <name type="scientific">Mesorhizobium phage vB_MseS-P1</name>
    <dbReference type="NCBI Taxonomy" id="3120101"/>
    <lineage>
        <taxon>Viruses</taxon>
    </lineage>
</organism>
<accession>A0AB38ZLG5</accession>
<protein>
    <submittedName>
        <fullName evidence="2">Uncharacterized protein</fullName>
    </submittedName>
</protein>
<reference evidence="2" key="1">
    <citation type="submission" date="2024-01" db="EMBL/GenBank/DDBJ databases">
        <title>New evidence supports the origin of RcGTA from prophage.</title>
        <authorList>
            <person name="Xu Y."/>
            <person name="Liu B."/>
            <person name="Chen F."/>
        </authorList>
    </citation>
    <scope>NUCLEOTIDE SEQUENCE</scope>
</reference>
<sequence>MDPRRPIDPPVIVPGFGYAPHRVLDPIDGAALAAEKNRAAVGAAFRCVAVQIGIALAISAVAGFVLMISMQRIAVYEAQLAACVGV</sequence>